<reference evidence="11" key="1">
    <citation type="journal article" date="2019" name="Int. J. Syst. Evol. Microbiol.">
        <title>The Global Catalogue of Microorganisms (GCM) 10K type strain sequencing project: providing services to taxonomists for standard genome sequencing and annotation.</title>
        <authorList>
            <consortium name="The Broad Institute Genomics Platform"/>
            <consortium name="The Broad Institute Genome Sequencing Center for Infectious Disease"/>
            <person name="Wu L."/>
            <person name="Ma J."/>
        </authorList>
    </citation>
    <scope>NUCLEOTIDE SEQUENCE [LARGE SCALE GENOMIC DNA]</scope>
    <source>
        <strain evidence="11">NCAIM B.02333</strain>
    </source>
</reference>
<comment type="subcellular location">
    <subcellularLocation>
        <location evidence="1">Cell membrane</location>
        <topology evidence="1">Multi-pass membrane protein</topology>
    </subcellularLocation>
</comment>
<feature type="compositionally biased region" description="Basic and acidic residues" evidence="8">
    <location>
        <begin position="364"/>
        <end position="380"/>
    </location>
</feature>
<evidence type="ECO:0000256" key="1">
    <source>
        <dbReference type="ARBA" id="ARBA00004651"/>
    </source>
</evidence>
<keyword evidence="5 9" id="KW-0812">Transmembrane</keyword>
<keyword evidence="6 9" id="KW-1133">Transmembrane helix</keyword>
<keyword evidence="7 9" id="KW-0472">Membrane</keyword>
<gene>
    <name evidence="10" type="ORF">ACFOLH_09175</name>
</gene>
<evidence type="ECO:0000256" key="9">
    <source>
        <dbReference type="SAM" id="Phobius"/>
    </source>
</evidence>
<feature type="transmembrane region" description="Helical" evidence="9">
    <location>
        <begin position="225"/>
        <end position="246"/>
    </location>
</feature>
<dbReference type="PANTHER" id="PTHR21716:SF53">
    <property type="entry name" value="PERMEASE PERM-RELATED"/>
    <property type="match status" value="1"/>
</dbReference>
<dbReference type="PANTHER" id="PTHR21716">
    <property type="entry name" value="TRANSMEMBRANE PROTEIN"/>
    <property type="match status" value="1"/>
</dbReference>
<dbReference type="RefSeq" id="WP_340293331.1">
    <property type="nucleotide sequence ID" value="NZ_JBBEOI010000105.1"/>
</dbReference>
<evidence type="ECO:0000256" key="6">
    <source>
        <dbReference type="ARBA" id="ARBA00022989"/>
    </source>
</evidence>
<feature type="transmembrane region" description="Helical" evidence="9">
    <location>
        <begin position="286"/>
        <end position="303"/>
    </location>
</feature>
<feature type="transmembrane region" description="Helical" evidence="9">
    <location>
        <begin position="252"/>
        <end position="279"/>
    </location>
</feature>
<evidence type="ECO:0000256" key="4">
    <source>
        <dbReference type="ARBA" id="ARBA00022475"/>
    </source>
</evidence>
<evidence type="ECO:0000256" key="8">
    <source>
        <dbReference type="SAM" id="MobiDB-lite"/>
    </source>
</evidence>
<feature type="region of interest" description="Disordered" evidence="8">
    <location>
        <begin position="364"/>
        <end position="443"/>
    </location>
</feature>
<dbReference type="EMBL" id="JBHRWW010000005">
    <property type="protein sequence ID" value="MFC3688509.1"/>
    <property type="molecule type" value="Genomic_DNA"/>
</dbReference>
<evidence type="ECO:0000256" key="2">
    <source>
        <dbReference type="ARBA" id="ARBA00009773"/>
    </source>
</evidence>
<protein>
    <submittedName>
        <fullName evidence="10">AI-2E family transporter</fullName>
    </submittedName>
</protein>
<name>A0ABV7WFA1_9MICO</name>
<comment type="similarity">
    <text evidence="2">Belongs to the autoinducer-2 exporter (AI-2E) (TC 2.A.86) family.</text>
</comment>
<sequence>MDPRPARARTGSTVAGASSVISPLPGWLRRGVAYGLAVIVLSLVGWLVVMALLRVGLVAFVLLAALLLSALLAPPAHNLRQAGVPRSLAALLSLAVLIGVPVGIGYLLYTQVTQQLQDIGPAVTEGLDTIRDWLVAGPLQMDQAAIDDLRASALTTVRDAAPSPVAGTATAISAVTGVALLVFAVFFLVKDGDTIWRWALSWVPVDHRQRVDGGGRVAWTTLTSYVRGTALVALGDAVGIGIGLLVLDVPLWLSLALLTFVGAFVPIIGATAAGAAAVLVTLVTNGAPDAVIVLGIVLLVQQVEGNLLQPLIMSGVVKLHPLAIVTAVTAGTLLLGIAGAVLAVPVVAVAYRLVGFLSGHDDAPPVTDADRYDEHEDEPHGLGGPEAHAAHEEAGRDAAGGGEDAKGDAGGGAGSDQDGTAEQHARPRAGSLDGARAGGTDLP</sequence>
<feature type="transmembrane region" description="Helical" evidence="9">
    <location>
        <begin position="323"/>
        <end position="351"/>
    </location>
</feature>
<feature type="compositionally biased region" description="Gly residues" evidence="8">
    <location>
        <begin position="398"/>
        <end position="414"/>
    </location>
</feature>
<dbReference type="Proteomes" id="UP001595685">
    <property type="component" value="Unassembled WGS sequence"/>
</dbReference>
<proteinExistence type="inferred from homology"/>
<keyword evidence="4" id="KW-1003">Cell membrane</keyword>
<evidence type="ECO:0000313" key="10">
    <source>
        <dbReference type="EMBL" id="MFC3688509.1"/>
    </source>
</evidence>
<evidence type="ECO:0000256" key="7">
    <source>
        <dbReference type="ARBA" id="ARBA00023136"/>
    </source>
</evidence>
<feature type="transmembrane region" description="Helical" evidence="9">
    <location>
        <begin position="55"/>
        <end position="76"/>
    </location>
</feature>
<comment type="caution">
    <text evidence="10">The sequence shown here is derived from an EMBL/GenBank/DDBJ whole genome shotgun (WGS) entry which is preliminary data.</text>
</comment>
<feature type="transmembrane region" description="Helical" evidence="9">
    <location>
        <begin position="31"/>
        <end position="49"/>
    </location>
</feature>
<dbReference type="Pfam" id="PF01594">
    <property type="entry name" value="AI-2E_transport"/>
    <property type="match status" value="1"/>
</dbReference>
<organism evidence="10 11">
    <name type="scientific">Aquipuribacter hungaricus</name>
    <dbReference type="NCBI Taxonomy" id="545624"/>
    <lineage>
        <taxon>Bacteria</taxon>
        <taxon>Bacillati</taxon>
        <taxon>Actinomycetota</taxon>
        <taxon>Actinomycetes</taxon>
        <taxon>Micrococcales</taxon>
        <taxon>Intrasporangiaceae</taxon>
        <taxon>Aquipuribacter</taxon>
    </lineage>
</organism>
<keyword evidence="11" id="KW-1185">Reference proteome</keyword>
<feature type="transmembrane region" description="Helical" evidence="9">
    <location>
        <begin position="165"/>
        <end position="189"/>
    </location>
</feature>
<evidence type="ECO:0000256" key="3">
    <source>
        <dbReference type="ARBA" id="ARBA00022448"/>
    </source>
</evidence>
<keyword evidence="3" id="KW-0813">Transport</keyword>
<evidence type="ECO:0000256" key="5">
    <source>
        <dbReference type="ARBA" id="ARBA00022692"/>
    </source>
</evidence>
<dbReference type="InterPro" id="IPR002549">
    <property type="entry name" value="AI-2E-like"/>
</dbReference>
<feature type="transmembrane region" description="Helical" evidence="9">
    <location>
        <begin position="88"/>
        <end position="109"/>
    </location>
</feature>
<evidence type="ECO:0000313" key="11">
    <source>
        <dbReference type="Proteomes" id="UP001595685"/>
    </source>
</evidence>
<accession>A0ABV7WFA1</accession>